<keyword evidence="2" id="KW-0324">Glycolysis</keyword>
<dbReference type="GO" id="GO:0006096">
    <property type="term" value="P:glycolytic process"/>
    <property type="evidence" value="ECO:0007669"/>
    <property type="project" value="UniProtKB-UniPathway"/>
</dbReference>
<dbReference type="InterPro" id="IPR013078">
    <property type="entry name" value="His_Pase_superF_clade-1"/>
</dbReference>
<comment type="function">
    <text evidence="7">Catalyzes the interconversion of 2-phosphoglycerate and 3-phosphoglycerate.</text>
</comment>
<keyword evidence="3 8" id="KW-0413">Isomerase</keyword>
<dbReference type="SUPFAM" id="SSF53254">
    <property type="entry name" value="Phosphoglycerate mutase-like"/>
    <property type="match status" value="1"/>
</dbReference>
<comment type="caution">
    <text evidence="8">The sequence shown here is derived from an EMBL/GenBank/DDBJ whole genome shotgun (WGS) entry which is preliminary data.</text>
</comment>
<name>A0A4Q9KEB4_9ACTN</name>
<evidence type="ECO:0000256" key="6">
    <source>
        <dbReference type="PIRSR" id="PIRSR613078-3"/>
    </source>
</evidence>
<evidence type="ECO:0000256" key="2">
    <source>
        <dbReference type="ARBA" id="ARBA00023152"/>
    </source>
</evidence>
<evidence type="ECO:0000313" key="9">
    <source>
        <dbReference type="Proteomes" id="UP000292373"/>
    </source>
</evidence>
<dbReference type="GO" id="GO:0004619">
    <property type="term" value="F:phosphoglycerate mutase activity"/>
    <property type="evidence" value="ECO:0007669"/>
    <property type="project" value="UniProtKB-EC"/>
</dbReference>
<comment type="pathway">
    <text evidence="7">Carbohydrate degradation; glycolysis; pyruvate from D-glyceraldehyde 3-phosphate: step 3/5.</text>
</comment>
<dbReference type="PIRSF" id="PIRSF000709">
    <property type="entry name" value="6PFK_2-Ptase"/>
    <property type="match status" value="1"/>
</dbReference>
<evidence type="ECO:0000256" key="4">
    <source>
        <dbReference type="PIRSR" id="PIRSR613078-1"/>
    </source>
</evidence>
<dbReference type="Pfam" id="PF00300">
    <property type="entry name" value="His_Phos_1"/>
    <property type="match status" value="1"/>
</dbReference>
<comment type="similarity">
    <text evidence="1">Belongs to the phosphoglycerate mutase family. BPG-dependent PGAM subfamily.</text>
</comment>
<organism evidence="8 9">
    <name type="scientific">Propioniciclava sinopodophylli</name>
    <dbReference type="NCBI Taxonomy" id="1837344"/>
    <lineage>
        <taxon>Bacteria</taxon>
        <taxon>Bacillati</taxon>
        <taxon>Actinomycetota</taxon>
        <taxon>Actinomycetes</taxon>
        <taxon>Propionibacteriales</taxon>
        <taxon>Propionibacteriaceae</taxon>
        <taxon>Propioniciclava</taxon>
    </lineage>
</organism>
<reference evidence="8 9" key="1">
    <citation type="submission" date="2019-01" db="EMBL/GenBank/DDBJ databases">
        <title>Lactibacter flavus gen. nov., sp. nov., a novel bacterium of the family Propionibacteriaceae isolated from raw milk and dairy products.</title>
        <authorList>
            <person name="Huptas C."/>
            <person name="Wenning M."/>
            <person name="Breitenwieser F."/>
            <person name="Doll E."/>
            <person name="Von Neubeck M."/>
            <person name="Busse H.-J."/>
            <person name="Scherer S."/>
        </authorList>
    </citation>
    <scope>NUCLEOTIDE SEQUENCE [LARGE SCALE GENOMIC DNA]</scope>
    <source>
        <strain evidence="8 9">KCTC 33808</strain>
    </source>
</reference>
<proteinExistence type="inferred from homology"/>
<feature type="binding site" evidence="5">
    <location>
        <position position="97"/>
    </location>
    <ligand>
        <name>substrate</name>
    </ligand>
</feature>
<feature type="binding site" evidence="5">
    <location>
        <begin position="182"/>
        <end position="183"/>
    </location>
    <ligand>
        <name>substrate</name>
    </ligand>
</feature>
<dbReference type="Gene3D" id="3.40.50.1240">
    <property type="entry name" value="Phosphoglycerate mutase-like"/>
    <property type="match status" value="1"/>
</dbReference>
<dbReference type="SMART" id="SM00855">
    <property type="entry name" value="PGAM"/>
    <property type="match status" value="1"/>
</dbReference>
<dbReference type="CDD" id="cd07067">
    <property type="entry name" value="HP_PGM_like"/>
    <property type="match status" value="1"/>
</dbReference>
<feature type="binding site" evidence="5">
    <location>
        <begin position="113"/>
        <end position="114"/>
    </location>
    <ligand>
        <name>substrate</name>
    </ligand>
</feature>
<evidence type="ECO:0000256" key="3">
    <source>
        <dbReference type="ARBA" id="ARBA00023235"/>
    </source>
</evidence>
<feature type="site" description="Transition state stabilizer" evidence="6">
    <location>
        <position position="181"/>
    </location>
</feature>
<dbReference type="EC" id="5.4.2.11" evidence="7"/>
<dbReference type="NCBIfam" id="TIGR01258">
    <property type="entry name" value="pgm_1"/>
    <property type="match status" value="1"/>
</dbReference>
<dbReference type="OrthoDB" id="9781415at2"/>
<accession>A0A4Q9KEB4</accession>
<dbReference type="InterPro" id="IPR005952">
    <property type="entry name" value="Phosphogly_mut1"/>
</dbReference>
<feature type="active site" description="Proton donor/acceptor" evidence="4">
    <location>
        <position position="86"/>
    </location>
</feature>
<sequence>MGTLMLLRHGETTFNAARVFTGLLDAPLAPTGEAQVEVAADLLRAEGLVPDLVWQSTMLRASRTTELLLGHLGIDLEVRSTWRLVERAYGCLTNVSKHDARLRFGEEAFFTWRRTLHGRPPAASPEQVAGWVDPAPVADRGPLDAGVGESLVDVVERITSWWVDDLEPALAGGATVFVVAHGNTLRALAALVAGLTDEQVERLNIPAGHPLVMSYADGRLGAARYLDTDAAHVAAAIVAAEGGT</sequence>
<evidence type="ECO:0000313" key="8">
    <source>
        <dbReference type="EMBL" id="TBT85460.1"/>
    </source>
</evidence>
<dbReference type="RefSeq" id="WP_131167801.1">
    <property type="nucleotide sequence ID" value="NZ_SDMQ01000005.1"/>
</dbReference>
<dbReference type="AlphaFoldDB" id="A0A4Q9KEB4"/>
<gene>
    <name evidence="8" type="ORF">ET989_06875</name>
</gene>
<dbReference type="Proteomes" id="UP000292373">
    <property type="component" value="Unassembled WGS sequence"/>
</dbReference>
<dbReference type="InterPro" id="IPR029033">
    <property type="entry name" value="His_PPase_superfam"/>
</dbReference>
<dbReference type="PROSITE" id="PS00175">
    <property type="entry name" value="PG_MUTASE"/>
    <property type="match status" value="1"/>
</dbReference>
<keyword evidence="9" id="KW-1185">Reference proteome</keyword>
<feature type="binding site" evidence="5">
    <location>
        <position position="60"/>
    </location>
    <ligand>
        <name>substrate</name>
    </ligand>
</feature>
<dbReference type="PANTHER" id="PTHR11931">
    <property type="entry name" value="PHOSPHOGLYCERATE MUTASE"/>
    <property type="match status" value="1"/>
</dbReference>
<dbReference type="InterPro" id="IPR001345">
    <property type="entry name" value="PG/BPGM_mutase_AS"/>
</dbReference>
<feature type="binding site" evidence="5">
    <location>
        <begin position="86"/>
        <end position="89"/>
    </location>
    <ligand>
        <name>substrate</name>
    </ligand>
</feature>
<feature type="active site" description="Tele-phosphohistidine intermediate" evidence="4">
    <location>
        <position position="9"/>
    </location>
</feature>
<feature type="binding site" evidence="5">
    <location>
        <begin position="21"/>
        <end position="22"/>
    </location>
    <ligand>
        <name>substrate</name>
    </ligand>
</feature>
<dbReference type="UniPathway" id="UPA00109">
    <property type="reaction ID" value="UER00186"/>
</dbReference>
<dbReference type="EMBL" id="SDMQ01000005">
    <property type="protein sequence ID" value="TBT85460.1"/>
    <property type="molecule type" value="Genomic_DNA"/>
</dbReference>
<evidence type="ECO:0000256" key="5">
    <source>
        <dbReference type="PIRSR" id="PIRSR613078-2"/>
    </source>
</evidence>
<comment type="catalytic activity">
    <reaction evidence="7">
        <text>(2R)-2-phosphoglycerate = (2R)-3-phosphoglycerate</text>
        <dbReference type="Rhea" id="RHEA:15901"/>
        <dbReference type="ChEBI" id="CHEBI:58272"/>
        <dbReference type="ChEBI" id="CHEBI:58289"/>
        <dbReference type="EC" id="5.4.2.11"/>
    </reaction>
</comment>
<evidence type="ECO:0000256" key="1">
    <source>
        <dbReference type="ARBA" id="ARBA00006717"/>
    </source>
</evidence>
<feature type="binding site" evidence="5">
    <location>
        <begin position="8"/>
        <end position="15"/>
    </location>
    <ligand>
        <name>substrate</name>
    </ligand>
</feature>
<protein>
    <recommendedName>
        <fullName evidence="7">2,3-bisphosphoglycerate-dependent phosphoglycerate mutase</fullName>
        <ecNumber evidence="7">5.4.2.11</ecNumber>
    </recommendedName>
</protein>
<evidence type="ECO:0000256" key="7">
    <source>
        <dbReference type="RuleBase" id="RU004512"/>
    </source>
</evidence>